<organism evidence="1 2">
    <name type="scientific">Rhabditophanes sp. KR3021</name>
    <dbReference type="NCBI Taxonomy" id="114890"/>
    <lineage>
        <taxon>Eukaryota</taxon>
        <taxon>Metazoa</taxon>
        <taxon>Ecdysozoa</taxon>
        <taxon>Nematoda</taxon>
        <taxon>Chromadorea</taxon>
        <taxon>Rhabditida</taxon>
        <taxon>Tylenchina</taxon>
        <taxon>Panagrolaimomorpha</taxon>
        <taxon>Strongyloidoidea</taxon>
        <taxon>Alloionematidae</taxon>
        <taxon>Rhabditophanes</taxon>
    </lineage>
</organism>
<reference evidence="2" key="1">
    <citation type="submission" date="2016-11" db="UniProtKB">
        <authorList>
            <consortium name="WormBaseParasite"/>
        </authorList>
    </citation>
    <scope>IDENTIFICATION</scope>
    <source>
        <strain evidence="2">KR3021</strain>
    </source>
</reference>
<protein>
    <submittedName>
        <fullName evidence="2">Alkaline phosphatase</fullName>
    </submittedName>
</protein>
<proteinExistence type="predicted"/>
<dbReference type="Proteomes" id="UP000095286">
    <property type="component" value="Unplaced"/>
</dbReference>
<accession>A0AC35TW85</accession>
<sequence length="504" mass="55316">MLSSIGLNVNPNDRPKNIILFIGDGMGNTLTTIARIFKNQNLAKTSKTPVYDQTQLYFEEFEVSGLQKTHTLNEHVGVSDAAATSMYTGEKAISSTLGIKGYANISTCVISAKDKIQNSISSNALRAGLNVGLVTTTRITHATPAALYSFSTSRNFESDADMKADPNRAKCKDIAAQLLDYPANQFKVLFGGGRTKFLPLNQPDPVVPSQKGVRLDKRNIINEWKKLNINRQTLMTRKELTTLDATKLKIDSKVLGLFAPSHFDYRGNISQQNAALEPTLQEMVQKAIEILETDNKKGYLLIVEGGMIDIAEHYNKAQLAIIETLEMEKAVQTAVKETSSNFAKISKSVKVKTNKMTTDTLVVVTADHSHGLSFNGYPRRSVPVLGSTYATLGLDVKPVDKKNIPTVTFTAGLGWDNEFTVEAKTGFFTRKNIDTAAFQAVNFTAPSFIKNSYGVHGGESVGVYATGPLSVFFTGHYDNTQIAYNMKYLLCVNDKNQMNVCDAK</sequence>
<dbReference type="WBParaSite" id="RSKR_0000514300.1">
    <property type="protein sequence ID" value="RSKR_0000514300.1"/>
    <property type="gene ID" value="RSKR_0000514300"/>
</dbReference>
<name>A0AC35TW85_9BILA</name>
<evidence type="ECO:0000313" key="1">
    <source>
        <dbReference type="Proteomes" id="UP000095286"/>
    </source>
</evidence>
<evidence type="ECO:0000313" key="2">
    <source>
        <dbReference type="WBParaSite" id="RSKR_0000514300.1"/>
    </source>
</evidence>